<reference evidence="1" key="1">
    <citation type="submission" date="2022-03" db="EMBL/GenBank/DDBJ databases">
        <authorList>
            <person name="Martin C."/>
        </authorList>
    </citation>
    <scope>NUCLEOTIDE SEQUENCE</scope>
</reference>
<evidence type="ECO:0000313" key="1">
    <source>
        <dbReference type="EMBL" id="CAH1774177.1"/>
    </source>
</evidence>
<dbReference type="Gene3D" id="3.10.450.50">
    <property type="match status" value="1"/>
</dbReference>
<feature type="non-terminal residue" evidence="1">
    <location>
        <position position="1"/>
    </location>
</feature>
<evidence type="ECO:0000313" key="2">
    <source>
        <dbReference type="Proteomes" id="UP000749559"/>
    </source>
</evidence>
<protein>
    <submittedName>
        <fullName evidence="1">Uncharacterized protein</fullName>
    </submittedName>
</protein>
<organism evidence="1 2">
    <name type="scientific">Owenia fusiformis</name>
    <name type="common">Polychaete worm</name>
    <dbReference type="NCBI Taxonomy" id="6347"/>
    <lineage>
        <taxon>Eukaryota</taxon>
        <taxon>Metazoa</taxon>
        <taxon>Spiralia</taxon>
        <taxon>Lophotrochozoa</taxon>
        <taxon>Annelida</taxon>
        <taxon>Polychaeta</taxon>
        <taxon>Sedentaria</taxon>
        <taxon>Canalipalpata</taxon>
        <taxon>Sabellida</taxon>
        <taxon>Oweniida</taxon>
        <taxon>Oweniidae</taxon>
        <taxon>Owenia</taxon>
    </lineage>
</organism>
<name>A0A8J1UC39_OWEFU</name>
<dbReference type="AlphaFoldDB" id="A0A8J1UC39"/>
<dbReference type="SUPFAM" id="SSF54427">
    <property type="entry name" value="NTF2-like"/>
    <property type="match status" value="1"/>
</dbReference>
<dbReference type="InterPro" id="IPR032710">
    <property type="entry name" value="NTF2-like_dom_sf"/>
</dbReference>
<comment type="caution">
    <text evidence="1">The sequence shown here is derived from an EMBL/GenBank/DDBJ whole genome shotgun (WGS) entry which is preliminary data.</text>
</comment>
<proteinExistence type="predicted"/>
<gene>
    <name evidence="1" type="ORF">OFUS_LOCUS1690</name>
</gene>
<dbReference type="EMBL" id="CAIIXF020000001">
    <property type="protein sequence ID" value="CAH1774177.1"/>
    <property type="molecule type" value="Genomic_DNA"/>
</dbReference>
<keyword evidence="2" id="KW-1185">Reference proteome</keyword>
<accession>A0A8J1UC39</accession>
<sequence>NNQREDGKDFRIISVHIGTHIMCWCKVFLDLMFNMDNWKEFSKKFAEDAILILDSREIIKGRKAIYKYFYQTYGGLGWEQITTSNGILGNKFCPYKYGTVSLLFGSGEEVSKHRYVCVFSRVKKEKYVISMMITNRDYEEEDYDYRK</sequence>
<dbReference type="Proteomes" id="UP000749559">
    <property type="component" value="Unassembled WGS sequence"/>
</dbReference>